<dbReference type="EMBL" id="MEXB01000001">
    <property type="protein sequence ID" value="OGC88931.1"/>
    <property type="molecule type" value="Genomic_DNA"/>
</dbReference>
<dbReference type="CDD" id="cd00438">
    <property type="entry name" value="cupin_RmlC"/>
    <property type="match status" value="1"/>
</dbReference>
<dbReference type="InterPro" id="IPR000888">
    <property type="entry name" value="RmlC-like"/>
</dbReference>
<feature type="site" description="Participates in a stacking interaction with the thymidine ring of dTDP-4-oxo-6-deoxyglucose" evidence="2">
    <location>
        <position position="139"/>
    </location>
</feature>
<dbReference type="Pfam" id="PF00908">
    <property type="entry name" value="dTDP_sugar_isom"/>
    <property type="match status" value="1"/>
</dbReference>
<name>A0A1F4Y4T4_9BACT</name>
<sequence length="190" mass="21766">MSMQIEPTNIRDVYVLTPVVHEDVRGFFMETYRNDALKSVGVEDAFVQDNHSRSVQRNTIRGLHFQWDAPMAKIMRVTRGSAFLVAVDIRKNSPTLGKWFGIEASEDNKKQLYAPAGFARGFQTLTENCEVQYKCSALYNPETQGEIAWDDSSIAIDWPIKEQPAMLDKDRSFPSLSDWLARPESEFFTF</sequence>
<evidence type="ECO:0000256" key="2">
    <source>
        <dbReference type="PIRSR" id="PIRSR600888-3"/>
    </source>
</evidence>
<comment type="catalytic activity">
    <reaction evidence="3">
        <text>dTDP-4-dehydro-6-deoxy-alpha-D-glucose = dTDP-4-dehydro-beta-L-rhamnose</text>
        <dbReference type="Rhea" id="RHEA:16969"/>
        <dbReference type="ChEBI" id="CHEBI:57649"/>
        <dbReference type="ChEBI" id="CHEBI:62830"/>
        <dbReference type="EC" id="5.1.3.13"/>
    </reaction>
</comment>
<dbReference type="AlphaFoldDB" id="A0A1F4Y4T4"/>
<protein>
    <recommendedName>
        <fullName evidence="3">dTDP-4-dehydrorhamnose 3,5-epimerase</fullName>
        <ecNumber evidence="3">5.1.3.13</ecNumber>
    </recommendedName>
    <alternativeName>
        <fullName evidence="3">Thymidine diphospho-4-keto-rhamnose 3,5-epimerase</fullName>
    </alternativeName>
</protein>
<dbReference type="GO" id="GO:0008830">
    <property type="term" value="F:dTDP-4-dehydrorhamnose 3,5-epimerase activity"/>
    <property type="evidence" value="ECO:0007669"/>
    <property type="project" value="UniProtKB-UniRule"/>
</dbReference>
<dbReference type="NCBIfam" id="TIGR01221">
    <property type="entry name" value="rmlC"/>
    <property type="match status" value="1"/>
</dbReference>
<proteinExistence type="inferred from homology"/>
<feature type="active site" description="Proton acceptor" evidence="1">
    <location>
        <position position="64"/>
    </location>
</feature>
<feature type="active site" description="Proton donor" evidence="1">
    <location>
        <position position="133"/>
    </location>
</feature>
<dbReference type="EC" id="5.1.3.13" evidence="3"/>
<comment type="pathway">
    <text evidence="3">Carbohydrate biosynthesis; dTDP-L-rhamnose biosynthesis.</text>
</comment>
<evidence type="ECO:0000256" key="1">
    <source>
        <dbReference type="PIRSR" id="PIRSR600888-1"/>
    </source>
</evidence>
<dbReference type="PANTHER" id="PTHR21047">
    <property type="entry name" value="DTDP-6-DEOXY-D-GLUCOSE-3,5 EPIMERASE"/>
    <property type="match status" value="1"/>
</dbReference>
<comment type="function">
    <text evidence="3">Catalyzes the epimerization of the C3' and C5'positions of dTDP-6-deoxy-D-xylo-4-hexulose, forming dTDP-6-deoxy-L-lyxo-4-hexulose.</text>
</comment>
<dbReference type="STRING" id="1797247.A2419_01040"/>
<dbReference type="InterPro" id="IPR011051">
    <property type="entry name" value="RmlC_Cupin_sf"/>
</dbReference>
<evidence type="ECO:0000313" key="5">
    <source>
        <dbReference type="Proteomes" id="UP000176568"/>
    </source>
</evidence>
<dbReference type="Proteomes" id="UP000176568">
    <property type="component" value="Unassembled WGS sequence"/>
</dbReference>
<organism evidence="4 5">
    <name type="scientific">Candidatus Adlerbacteria bacterium RIFOXYC1_FULL_48_26</name>
    <dbReference type="NCBI Taxonomy" id="1797247"/>
    <lineage>
        <taxon>Bacteria</taxon>
        <taxon>Candidatus Adleribacteriota</taxon>
    </lineage>
</organism>
<dbReference type="GO" id="GO:0005829">
    <property type="term" value="C:cytosol"/>
    <property type="evidence" value="ECO:0007669"/>
    <property type="project" value="TreeGrafter"/>
</dbReference>
<evidence type="ECO:0000313" key="4">
    <source>
        <dbReference type="EMBL" id="OGC88931.1"/>
    </source>
</evidence>
<dbReference type="SUPFAM" id="SSF51182">
    <property type="entry name" value="RmlC-like cupins"/>
    <property type="match status" value="1"/>
</dbReference>
<dbReference type="InterPro" id="IPR014710">
    <property type="entry name" value="RmlC-like_jellyroll"/>
</dbReference>
<comment type="caution">
    <text evidence="4">The sequence shown here is derived from an EMBL/GenBank/DDBJ whole genome shotgun (WGS) entry which is preliminary data.</text>
</comment>
<dbReference type="Gene3D" id="2.60.120.10">
    <property type="entry name" value="Jelly Rolls"/>
    <property type="match status" value="1"/>
</dbReference>
<keyword evidence="3" id="KW-0413">Isomerase</keyword>
<dbReference type="GO" id="GO:0000271">
    <property type="term" value="P:polysaccharide biosynthetic process"/>
    <property type="evidence" value="ECO:0007669"/>
    <property type="project" value="TreeGrafter"/>
</dbReference>
<evidence type="ECO:0000256" key="3">
    <source>
        <dbReference type="RuleBase" id="RU364069"/>
    </source>
</evidence>
<comment type="subunit">
    <text evidence="3">Homodimer.</text>
</comment>
<comment type="similarity">
    <text evidence="3">Belongs to the dTDP-4-dehydrorhamnose 3,5-epimerase family.</text>
</comment>
<dbReference type="PANTHER" id="PTHR21047:SF2">
    <property type="entry name" value="THYMIDINE DIPHOSPHO-4-KETO-RHAMNOSE 3,5-EPIMERASE"/>
    <property type="match status" value="1"/>
</dbReference>
<reference evidence="4 5" key="1">
    <citation type="journal article" date="2016" name="Nat. Commun.">
        <title>Thousands of microbial genomes shed light on interconnected biogeochemical processes in an aquifer system.</title>
        <authorList>
            <person name="Anantharaman K."/>
            <person name="Brown C.T."/>
            <person name="Hug L.A."/>
            <person name="Sharon I."/>
            <person name="Castelle C.J."/>
            <person name="Probst A.J."/>
            <person name="Thomas B.C."/>
            <person name="Singh A."/>
            <person name="Wilkins M.J."/>
            <person name="Karaoz U."/>
            <person name="Brodie E.L."/>
            <person name="Williams K.H."/>
            <person name="Hubbard S.S."/>
            <person name="Banfield J.F."/>
        </authorList>
    </citation>
    <scope>NUCLEOTIDE SEQUENCE [LARGE SCALE GENOMIC DNA]</scope>
</reference>
<gene>
    <name evidence="4" type="ORF">A2419_01040</name>
</gene>
<accession>A0A1F4Y4T4</accession>
<dbReference type="GO" id="GO:0019305">
    <property type="term" value="P:dTDP-rhamnose biosynthetic process"/>
    <property type="evidence" value="ECO:0007669"/>
    <property type="project" value="UniProtKB-UniRule"/>
</dbReference>
<dbReference type="UniPathway" id="UPA00124"/>